<dbReference type="AlphaFoldDB" id="A0A1M6I298"/>
<dbReference type="OrthoDB" id="1882659at2"/>
<dbReference type="InterPro" id="IPR025672">
    <property type="entry name" value="Sigma_reg_C_dom"/>
</dbReference>
<sequence>MNFKDLLDKYKAGSASSEEAKLVEEELNKHEAIQDYLSENYNLDFEKDILEESTTKETTFVKKSVNKKLRKVILASVSIVFLIIFIIFCVISPIINNLYYDPSKKTVGKEQQDLYFDLKVITELNYPGYLLTGPTTTENLGFGTHNIYFQRRNLFTNEIKEISTKIKRNNKIGLSQDFFPGDYSGFTTLKFSSQSKGQSAERVRDRLLNNIKELNPISYISAYIIFEKDLSMNEFYELSRKYEDKIAFKWVAVRTGSETVRGGYKGQPAPSMSGFNPNEIGGSFSDDRADENKYPYLQMSDWMTDGKTIKSDFAEYYTKHFTSLLKYMADREKAVTALDHNDSKFQYYKDSLKYIEENGVKTYGVLVYAEAKDLLEFINNENLKFIQIDNVIPFKKTP</sequence>
<keyword evidence="1" id="KW-1133">Transmembrane helix</keyword>
<evidence type="ECO:0000313" key="4">
    <source>
        <dbReference type="Proteomes" id="UP000184080"/>
    </source>
</evidence>
<keyword evidence="4" id="KW-1185">Reference proteome</keyword>
<evidence type="ECO:0000256" key="1">
    <source>
        <dbReference type="SAM" id="Phobius"/>
    </source>
</evidence>
<evidence type="ECO:0000259" key="2">
    <source>
        <dbReference type="Pfam" id="PF13791"/>
    </source>
</evidence>
<reference evidence="3 4" key="1">
    <citation type="submission" date="2016-11" db="EMBL/GenBank/DDBJ databases">
        <authorList>
            <person name="Jaros S."/>
            <person name="Januszkiewicz K."/>
            <person name="Wedrychowicz H."/>
        </authorList>
    </citation>
    <scope>NUCLEOTIDE SEQUENCE [LARGE SCALE GENOMIC DNA]</scope>
    <source>
        <strain evidence="3 4">DSM 21864</strain>
    </source>
</reference>
<dbReference type="Proteomes" id="UP000184080">
    <property type="component" value="Unassembled WGS sequence"/>
</dbReference>
<gene>
    <name evidence="3" type="ORF">SAMN05444401_2605</name>
</gene>
<name>A0A1M6I298_9CLOT</name>
<dbReference type="EMBL" id="FQZO01000004">
    <property type="protein sequence ID" value="SHJ28586.1"/>
    <property type="molecule type" value="Genomic_DNA"/>
</dbReference>
<protein>
    <submittedName>
        <fullName evidence="3">Sigma factor regulator C-terminal</fullName>
    </submittedName>
</protein>
<feature type="domain" description="Sigma factor regulator C-terminal" evidence="2">
    <location>
        <begin position="212"/>
        <end position="389"/>
    </location>
</feature>
<keyword evidence="1" id="KW-0472">Membrane</keyword>
<organism evidence="3 4">
    <name type="scientific">Clostridium amylolyticum</name>
    <dbReference type="NCBI Taxonomy" id="1121298"/>
    <lineage>
        <taxon>Bacteria</taxon>
        <taxon>Bacillati</taxon>
        <taxon>Bacillota</taxon>
        <taxon>Clostridia</taxon>
        <taxon>Eubacteriales</taxon>
        <taxon>Clostridiaceae</taxon>
        <taxon>Clostridium</taxon>
    </lineage>
</organism>
<dbReference type="Pfam" id="PF13791">
    <property type="entry name" value="Sigma_reg_C"/>
    <property type="match status" value="1"/>
</dbReference>
<evidence type="ECO:0000313" key="3">
    <source>
        <dbReference type="EMBL" id="SHJ28586.1"/>
    </source>
</evidence>
<accession>A0A1M6I298</accession>
<feature type="transmembrane region" description="Helical" evidence="1">
    <location>
        <begin position="72"/>
        <end position="95"/>
    </location>
</feature>
<dbReference type="STRING" id="1121298.SAMN05444401_2605"/>
<proteinExistence type="predicted"/>
<dbReference type="RefSeq" id="WP_073007287.1">
    <property type="nucleotide sequence ID" value="NZ_FQZO01000004.1"/>
</dbReference>
<keyword evidence="1" id="KW-0812">Transmembrane</keyword>